<proteinExistence type="predicted"/>
<evidence type="ECO:0000313" key="1">
    <source>
        <dbReference type="EMBL" id="GFH55114.1"/>
    </source>
</evidence>
<comment type="caution">
    <text evidence="1">The sequence shown here is derived from an EMBL/GenBank/DDBJ whole genome shotgun (WGS) entry which is preliminary data.</text>
</comment>
<organism evidence="1 2">
    <name type="scientific">Chaetoceros tenuissimus</name>
    <dbReference type="NCBI Taxonomy" id="426638"/>
    <lineage>
        <taxon>Eukaryota</taxon>
        <taxon>Sar</taxon>
        <taxon>Stramenopiles</taxon>
        <taxon>Ochrophyta</taxon>
        <taxon>Bacillariophyta</taxon>
        <taxon>Coscinodiscophyceae</taxon>
        <taxon>Chaetocerotophycidae</taxon>
        <taxon>Chaetocerotales</taxon>
        <taxon>Chaetocerotaceae</taxon>
        <taxon>Chaetoceros</taxon>
    </lineage>
</organism>
<evidence type="ECO:0000313" key="2">
    <source>
        <dbReference type="Proteomes" id="UP001054902"/>
    </source>
</evidence>
<protein>
    <submittedName>
        <fullName evidence="1">Uncharacterized protein</fullName>
    </submittedName>
</protein>
<dbReference type="EMBL" id="BLLK01000047">
    <property type="protein sequence ID" value="GFH55114.1"/>
    <property type="molecule type" value="Genomic_DNA"/>
</dbReference>
<keyword evidence="2" id="KW-1185">Reference proteome</keyword>
<name>A0AAD3H9P3_9STRA</name>
<sequence>MMREKKSSLRKKCIVVSILLFGIYTIYSDSGSDNIHSTRYLSESDGHHECAGWCFNHEAKWEEKCTYKGCAGCKDQCDTKESPTQETHANVKESADHAETEHTDVQFCQGWCIEHPASWQTKCLYKGCIGCGQCLDENETLSEEHEEPKMTSTKMDCRGWCPTHPVSWDHKCTYYNLCSGCDECAKIQHVEKKTSGKSDCQGWCSSHPISWDHKCAYYNVCSGCDECSTMTSDEETTPVSIDRIYYINMDHRTDKREFMESWLEPFSKKYSVPYQRISGKTGDTGDCSQGVRDEACIGLTGLLYSNWDIMDNYNTTGITLVLEDDYEIRNYNKLLKSIEKAPSDWDVLRFDSWQQPRVSFPRFYMRGLGSGFRTSSPRNGYFCGGTHITVWRGDKVEKLQNHWDMHPRLPIDCALANDNITSYFLMTRVGKLDRSRGSDVPKLL</sequence>
<accession>A0AAD3H9P3</accession>
<dbReference type="AlphaFoldDB" id="A0AAD3H9P3"/>
<reference evidence="1 2" key="1">
    <citation type="journal article" date="2021" name="Sci. Rep.">
        <title>The genome of the diatom Chaetoceros tenuissimus carries an ancient integrated fragment of an extant virus.</title>
        <authorList>
            <person name="Hongo Y."/>
            <person name="Kimura K."/>
            <person name="Takaki Y."/>
            <person name="Yoshida Y."/>
            <person name="Baba S."/>
            <person name="Kobayashi G."/>
            <person name="Nagasaki K."/>
            <person name="Hano T."/>
            <person name="Tomaru Y."/>
        </authorList>
    </citation>
    <scope>NUCLEOTIDE SEQUENCE [LARGE SCALE GENOMIC DNA]</scope>
    <source>
        <strain evidence="1 2">NIES-3715</strain>
    </source>
</reference>
<gene>
    <name evidence="1" type="ORF">CTEN210_11590</name>
</gene>
<dbReference type="Proteomes" id="UP001054902">
    <property type="component" value="Unassembled WGS sequence"/>
</dbReference>